<sequence>MKAKALTVHWHQDNQPIYSAHFQPGGNRVATGGGDNNVRLWKLEYNSAGTEVQSVTYLSTLSRHTQAVNAVRFDPKGTVLASAGDDGTVLLWTRSEGGPVTDMSSDSQGLDDRETWKLRHACRASVSEIYDIAWSPDSQYIIAGSMDNVARIYNAANGQCIRQLAEHSHYVQGVAWDPMNEYIATQSSDRSVHIYALKTKDGQFTLSNHQKISRTELPARRALSHTPDKRALTITTGSTNTSTASNSGNNGGGAHTSAIGRPPASPSTPRVQRSQSQDTDSSSGMPPPLSSSSRTHSRKSSFSSNLNRSESPSPSIPLPAVMQLGSPSLGSASPVMAVSKGVMSYHNETFTSFFRRLTFAPDGALLFTPSGLYKYQESASEETTNTVYIYTRAGLNRPPVAHLPGLKKPSLAVKCSPVRYALRDSSDKSSEAGAQKKPVTKHITIDSSVPDLSLPDSVETEADKDKDQIRYDRKLDSPVFSLPYRIIYAVATQDSVIVYDTQQTSPICVVSNLHYATFTDLTWSPDGNTLLMTSTDGFASVIVFEPGELGQLYDDPAVPTATAATAADTPTTATTTSATSTNTTPLTSATTNSSTPTASAASDEFVKPATPIPSSAGSASPAESNLVPVVSHVPSVMIGGQSGHSSPAPPDSPSSKRPQASDKSSDKPEAKKKRRIAPTLATPQ</sequence>
<evidence type="ECO:0000313" key="12">
    <source>
        <dbReference type="EMBL" id="CDP35973.1"/>
    </source>
</evidence>
<evidence type="ECO:0000256" key="8">
    <source>
        <dbReference type="ARBA" id="ARBA00023242"/>
    </source>
</evidence>
<dbReference type="PhylomeDB" id="A0A060T4T3"/>
<dbReference type="InterPro" id="IPR015943">
    <property type="entry name" value="WD40/YVTN_repeat-like_dom_sf"/>
</dbReference>
<dbReference type="InterPro" id="IPR001680">
    <property type="entry name" value="WD40_rpt"/>
</dbReference>
<dbReference type="PANTHER" id="PTHR15271:SF4">
    <property type="entry name" value="CHROMATIN ASSEMBLY FACTOR 1 SUBUNIT B"/>
    <property type="match status" value="1"/>
</dbReference>
<dbReference type="SUPFAM" id="SSF50978">
    <property type="entry name" value="WD40 repeat-like"/>
    <property type="match status" value="1"/>
</dbReference>
<evidence type="ECO:0000256" key="7">
    <source>
        <dbReference type="ARBA" id="ARBA00023204"/>
    </source>
</evidence>
<protein>
    <submittedName>
        <fullName evidence="12">ARAD1B02090p</fullName>
    </submittedName>
</protein>
<feature type="region of interest" description="Disordered" evidence="10">
    <location>
        <begin position="207"/>
        <end position="319"/>
    </location>
</feature>
<evidence type="ECO:0000256" key="4">
    <source>
        <dbReference type="ARBA" id="ARBA00022737"/>
    </source>
</evidence>
<keyword evidence="8" id="KW-0539">Nucleus</keyword>
<feature type="repeat" description="WD" evidence="9">
    <location>
        <begin position="122"/>
        <end position="163"/>
    </location>
</feature>
<comment type="subcellular location">
    <subcellularLocation>
        <location evidence="1">Nucleus</location>
    </subcellularLocation>
</comment>
<dbReference type="Pfam" id="PF24105">
    <property type="entry name" value="Beta-prop_CAF1B_HIR1"/>
    <property type="match status" value="2"/>
</dbReference>
<dbReference type="GO" id="GO:0006335">
    <property type="term" value="P:DNA replication-dependent chromatin assembly"/>
    <property type="evidence" value="ECO:0007669"/>
    <property type="project" value="InterPro"/>
</dbReference>
<dbReference type="PROSITE" id="PS50294">
    <property type="entry name" value="WD_REPEATS_REGION"/>
    <property type="match status" value="2"/>
</dbReference>
<feature type="compositionally biased region" description="Low complexity" evidence="10">
    <location>
        <begin position="563"/>
        <end position="622"/>
    </location>
</feature>
<evidence type="ECO:0000256" key="9">
    <source>
        <dbReference type="PROSITE-ProRule" id="PRU00221"/>
    </source>
</evidence>
<dbReference type="AlphaFoldDB" id="A0A060T4T3"/>
<dbReference type="InterPro" id="IPR036322">
    <property type="entry name" value="WD40_repeat_dom_sf"/>
</dbReference>
<evidence type="ECO:0000256" key="1">
    <source>
        <dbReference type="ARBA" id="ARBA00004123"/>
    </source>
</evidence>
<feature type="compositionally biased region" description="Low complexity" evidence="10">
    <location>
        <begin position="235"/>
        <end position="248"/>
    </location>
</feature>
<dbReference type="PROSITE" id="PS50082">
    <property type="entry name" value="WD_REPEATS_2"/>
    <property type="match status" value="4"/>
</dbReference>
<organism evidence="12">
    <name type="scientific">Blastobotrys adeninivorans</name>
    <name type="common">Yeast</name>
    <name type="synonym">Arxula adeninivorans</name>
    <dbReference type="NCBI Taxonomy" id="409370"/>
    <lineage>
        <taxon>Eukaryota</taxon>
        <taxon>Fungi</taxon>
        <taxon>Dikarya</taxon>
        <taxon>Ascomycota</taxon>
        <taxon>Saccharomycotina</taxon>
        <taxon>Dipodascomycetes</taxon>
        <taxon>Dipodascales</taxon>
        <taxon>Trichomonascaceae</taxon>
        <taxon>Blastobotrys</taxon>
    </lineage>
</organism>
<feature type="compositionally biased region" description="Basic and acidic residues" evidence="10">
    <location>
        <begin position="659"/>
        <end position="669"/>
    </location>
</feature>
<dbReference type="EMBL" id="HG937692">
    <property type="protein sequence ID" value="CDP35973.1"/>
    <property type="molecule type" value="Genomic_DNA"/>
</dbReference>
<reference evidence="12" key="2">
    <citation type="submission" date="2014-06" db="EMBL/GenBank/DDBJ databases">
        <title>The complete genome of Blastobotrys (Arxula) adeninivorans LS3 - a yeast of biotechnological interest.</title>
        <authorList>
            <person name="Kunze G."/>
            <person name="Gaillardin C."/>
            <person name="Czernicka M."/>
            <person name="Durrens P."/>
            <person name="Martin T."/>
            <person name="Boer E."/>
            <person name="Gabaldon T."/>
            <person name="Cruz J."/>
            <person name="Talla E."/>
            <person name="Marck C."/>
            <person name="Goffeau A."/>
            <person name="Barbe V."/>
            <person name="Baret P."/>
            <person name="Baronian K."/>
            <person name="Beier S."/>
            <person name="Bleykasten C."/>
            <person name="Bode R."/>
            <person name="Casaregola S."/>
            <person name="Despons L."/>
            <person name="Fairhead C."/>
            <person name="Giersberg M."/>
            <person name="Gierski P."/>
            <person name="Hahnel U."/>
            <person name="Hartmann A."/>
            <person name="Jankowska D."/>
            <person name="Jubin C."/>
            <person name="Jung P."/>
            <person name="Lafontaine I."/>
            <person name="Leh-Louis V."/>
            <person name="Lemaire M."/>
            <person name="Marcet-Houben M."/>
            <person name="Mascher M."/>
            <person name="Morel G."/>
            <person name="Richard G.-F."/>
            <person name="Riechen J."/>
            <person name="Sacerdot C."/>
            <person name="Sarkar A."/>
            <person name="Savel G."/>
            <person name="Schacherer J."/>
            <person name="Sherman D."/>
            <person name="Straub M.-L."/>
            <person name="Stein N."/>
            <person name="Thierry A."/>
            <person name="Trautwein-Schult A."/>
            <person name="Westhof E."/>
            <person name="Worch S."/>
            <person name="Dujon B."/>
            <person name="Souciet J.-L."/>
            <person name="Wincker P."/>
            <person name="Scholz U."/>
            <person name="Neuveglise N."/>
        </authorList>
    </citation>
    <scope>NUCLEOTIDE SEQUENCE</scope>
    <source>
        <strain evidence="12">LS3</strain>
    </source>
</reference>
<dbReference type="SMART" id="SM00320">
    <property type="entry name" value="WD40"/>
    <property type="match status" value="5"/>
</dbReference>
<evidence type="ECO:0000256" key="10">
    <source>
        <dbReference type="SAM" id="MobiDB-lite"/>
    </source>
</evidence>
<dbReference type="InterPro" id="IPR055410">
    <property type="entry name" value="Beta-prop_CAF1B_HIR1"/>
</dbReference>
<feature type="repeat" description="WD" evidence="9">
    <location>
        <begin position="61"/>
        <end position="102"/>
    </location>
</feature>
<evidence type="ECO:0000256" key="6">
    <source>
        <dbReference type="ARBA" id="ARBA00022853"/>
    </source>
</evidence>
<evidence type="ECO:0000256" key="5">
    <source>
        <dbReference type="ARBA" id="ARBA00022763"/>
    </source>
</evidence>
<keyword evidence="7" id="KW-0234">DNA repair</keyword>
<dbReference type="InterPro" id="IPR045145">
    <property type="entry name" value="PTHR15271"/>
</dbReference>
<feature type="domain" description="CAF1B/HIR1 beta-propeller" evidence="11">
    <location>
        <begin position="339"/>
        <end position="549"/>
    </location>
</feature>
<keyword evidence="5" id="KW-0227">DNA damage</keyword>
<keyword evidence="6" id="KW-0156">Chromatin regulator</keyword>
<keyword evidence="4" id="KW-0677">Repeat</keyword>
<dbReference type="GO" id="GO:0033186">
    <property type="term" value="C:CAF-1 complex"/>
    <property type="evidence" value="ECO:0007669"/>
    <property type="project" value="TreeGrafter"/>
</dbReference>
<feature type="repeat" description="WD" evidence="9">
    <location>
        <begin position="10"/>
        <end position="51"/>
    </location>
</feature>
<accession>A0A060T4T3</accession>
<evidence type="ECO:0000256" key="3">
    <source>
        <dbReference type="ARBA" id="ARBA00022574"/>
    </source>
</evidence>
<proteinExistence type="inferred from homology"/>
<dbReference type="Gene3D" id="2.130.10.10">
    <property type="entry name" value="YVTN repeat-like/Quinoprotein amine dehydrogenase"/>
    <property type="match status" value="3"/>
</dbReference>
<keyword evidence="3 9" id="KW-0853">WD repeat</keyword>
<dbReference type="PANTHER" id="PTHR15271">
    <property type="entry name" value="CHROMATIN ASSEMBLY FACTOR 1 SUBUNIT B"/>
    <property type="match status" value="1"/>
</dbReference>
<dbReference type="GO" id="GO:0006281">
    <property type="term" value="P:DNA repair"/>
    <property type="evidence" value="ECO:0007669"/>
    <property type="project" value="UniProtKB-KW"/>
</dbReference>
<name>A0A060T4T3_BLAAD</name>
<evidence type="ECO:0000256" key="2">
    <source>
        <dbReference type="ARBA" id="ARBA00007306"/>
    </source>
</evidence>
<feature type="compositionally biased region" description="Low complexity" evidence="10">
    <location>
        <begin position="274"/>
        <end position="313"/>
    </location>
</feature>
<feature type="region of interest" description="Disordered" evidence="10">
    <location>
        <begin position="636"/>
        <end position="684"/>
    </location>
</feature>
<feature type="repeat" description="WD" evidence="9">
    <location>
        <begin position="164"/>
        <end position="205"/>
    </location>
</feature>
<dbReference type="GO" id="GO:0005634">
    <property type="term" value="C:nucleus"/>
    <property type="evidence" value="ECO:0007669"/>
    <property type="project" value="UniProtKB-SubCell"/>
</dbReference>
<reference evidence="12" key="1">
    <citation type="submission" date="2014-02" db="EMBL/GenBank/DDBJ databases">
        <authorList>
            <person name="Genoscope - CEA"/>
        </authorList>
    </citation>
    <scope>NUCLEOTIDE SEQUENCE</scope>
    <source>
        <strain evidence="12">LS3</strain>
    </source>
</reference>
<gene>
    <name evidence="12" type="ORF">GNLVRS02_ARAD1B02090g</name>
</gene>
<feature type="region of interest" description="Disordered" evidence="10">
    <location>
        <begin position="563"/>
        <end position="623"/>
    </location>
</feature>
<comment type="similarity">
    <text evidence="2">Belongs to the WD repeat HIR1 family.</text>
</comment>
<evidence type="ECO:0000259" key="11">
    <source>
        <dbReference type="Pfam" id="PF24105"/>
    </source>
</evidence>
<feature type="domain" description="CAF1B/HIR1 beta-propeller" evidence="11">
    <location>
        <begin position="1"/>
        <end position="205"/>
    </location>
</feature>
<dbReference type="GO" id="GO:0006334">
    <property type="term" value="P:nucleosome assembly"/>
    <property type="evidence" value="ECO:0007669"/>
    <property type="project" value="TreeGrafter"/>
</dbReference>